<organism evidence="1 2">
    <name type="scientific">Flavobacterium flevense</name>
    <dbReference type="NCBI Taxonomy" id="983"/>
    <lineage>
        <taxon>Bacteria</taxon>
        <taxon>Pseudomonadati</taxon>
        <taxon>Bacteroidota</taxon>
        <taxon>Flavobacteriia</taxon>
        <taxon>Flavobacteriales</taxon>
        <taxon>Flavobacteriaceae</taxon>
        <taxon>Flavobacterium</taxon>
    </lineage>
</organism>
<reference evidence="1 2" key="1">
    <citation type="submission" date="2019-06" db="EMBL/GenBank/DDBJ databases">
        <title>Whole genome shotgun sequence of Flavobacterium flevense NBRC 14960.</title>
        <authorList>
            <person name="Hosoyama A."/>
            <person name="Uohara A."/>
            <person name="Ohji S."/>
            <person name="Ichikawa N."/>
        </authorList>
    </citation>
    <scope>NUCLEOTIDE SEQUENCE [LARGE SCALE GENOMIC DNA]</scope>
    <source>
        <strain evidence="1 2">NBRC 14960</strain>
    </source>
</reference>
<sequence>MFTQHRAAGAVIKNKGIPIIMKNKSMLIPKMITIMGVIINTNAIKNLKILKDFCFKLWSISEGTISSVFFLSNKSK</sequence>
<dbReference type="AlphaFoldDB" id="A0A4Y4AU71"/>
<accession>A0A4Y4AU71</accession>
<keyword evidence="2" id="KW-1185">Reference proteome</keyword>
<evidence type="ECO:0000313" key="2">
    <source>
        <dbReference type="Proteomes" id="UP000316775"/>
    </source>
</evidence>
<name>A0A4Y4AU71_9FLAO</name>
<protein>
    <submittedName>
        <fullName evidence="1">Uncharacterized protein</fullName>
    </submittedName>
</protein>
<evidence type="ECO:0000313" key="1">
    <source>
        <dbReference type="EMBL" id="GEC71755.1"/>
    </source>
</evidence>
<dbReference type="EMBL" id="BJNP01000011">
    <property type="protein sequence ID" value="GEC71755.1"/>
    <property type="molecule type" value="Genomic_DNA"/>
</dbReference>
<gene>
    <name evidence="1" type="ORF">FFL01_12940</name>
</gene>
<dbReference type="Proteomes" id="UP000316775">
    <property type="component" value="Unassembled WGS sequence"/>
</dbReference>
<proteinExistence type="predicted"/>
<comment type="caution">
    <text evidence="1">The sequence shown here is derived from an EMBL/GenBank/DDBJ whole genome shotgun (WGS) entry which is preliminary data.</text>
</comment>